<evidence type="ECO:0000313" key="3">
    <source>
        <dbReference type="Proteomes" id="UP000192569"/>
    </source>
</evidence>
<name>A0A1W1V7Z2_9FIRM</name>
<feature type="domain" description="PSP1 C-terminal" evidence="1">
    <location>
        <begin position="61"/>
        <end position="146"/>
    </location>
</feature>
<dbReference type="Proteomes" id="UP000192569">
    <property type="component" value="Chromosome I"/>
</dbReference>
<dbReference type="OrthoDB" id="9779344at2"/>
<organism evidence="2 3">
    <name type="scientific">Thermanaeromonas toyohensis ToBE</name>
    <dbReference type="NCBI Taxonomy" id="698762"/>
    <lineage>
        <taxon>Bacteria</taxon>
        <taxon>Bacillati</taxon>
        <taxon>Bacillota</taxon>
        <taxon>Clostridia</taxon>
        <taxon>Neomoorellales</taxon>
        <taxon>Neomoorellaceae</taxon>
        <taxon>Thermanaeromonas</taxon>
    </lineage>
</organism>
<reference evidence="2 3" key="1">
    <citation type="submission" date="2017-04" db="EMBL/GenBank/DDBJ databases">
        <authorList>
            <person name="Afonso C.L."/>
            <person name="Miller P.J."/>
            <person name="Scott M.A."/>
            <person name="Spackman E."/>
            <person name="Goraichik I."/>
            <person name="Dimitrov K.M."/>
            <person name="Suarez D.L."/>
            <person name="Swayne D.E."/>
        </authorList>
    </citation>
    <scope>NUCLEOTIDE SEQUENCE [LARGE SCALE GENOMIC DNA]</scope>
    <source>
        <strain evidence="2 3">ToBE</strain>
    </source>
</reference>
<keyword evidence="3" id="KW-1185">Reference proteome</keyword>
<sequence>MAIVVGVRFKKAGKIYYFSPGSLELKVGDKVIVETARGLEYGEVVVGPRDVPEEEIVPPLKPVLRRATPADEEQVKKNREGEREAWVICQQKIDEHGLPMKLVDVEFTFDGSKIIFYFTAEGRVDFRELVRDLAAIFRTRIELRQIGVRDEAKILGGLGCCGREICCATFLGEFQPVSIRMAKDQCLSLNPSKISGLCGRLMCCLRFEDHIYQEAKPFYPEIGDRVKTPLGEGEVSSLNILKGTVVVELPERGVVEFRREEVEEIE</sequence>
<dbReference type="EMBL" id="LT838272">
    <property type="protein sequence ID" value="SMB89300.1"/>
    <property type="molecule type" value="Genomic_DNA"/>
</dbReference>
<dbReference type="RefSeq" id="WP_084663038.1">
    <property type="nucleotide sequence ID" value="NZ_LT838272.1"/>
</dbReference>
<dbReference type="STRING" id="698762.SAMN00808754_0127"/>
<dbReference type="PANTHER" id="PTHR43830:SF3">
    <property type="entry name" value="PROTEIN PSP1"/>
    <property type="match status" value="1"/>
</dbReference>
<dbReference type="GO" id="GO:0005737">
    <property type="term" value="C:cytoplasm"/>
    <property type="evidence" value="ECO:0007669"/>
    <property type="project" value="TreeGrafter"/>
</dbReference>
<proteinExistence type="predicted"/>
<protein>
    <submittedName>
        <fullName evidence="2">Cell fate regulator YaaT, PSP1 superfamily (Controls sporulation, competence, biofilm development)</fullName>
    </submittedName>
</protein>
<gene>
    <name evidence="2" type="ORF">SAMN00808754_0127</name>
</gene>
<dbReference type="InterPro" id="IPR047767">
    <property type="entry name" value="PSP1-like"/>
</dbReference>
<dbReference type="AlphaFoldDB" id="A0A1W1V7Z2"/>
<dbReference type="Pfam" id="PF04468">
    <property type="entry name" value="PSP1"/>
    <property type="match status" value="1"/>
</dbReference>
<dbReference type="NCBIfam" id="NF041131">
    <property type="entry name" value="RicT_YaaT_fam"/>
    <property type="match status" value="1"/>
</dbReference>
<accession>A0A1W1V7Z2</accession>
<evidence type="ECO:0000313" key="2">
    <source>
        <dbReference type="EMBL" id="SMB89300.1"/>
    </source>
</evidence>
<evidence type="ECO:0000259" key="1">
    <source>
        <dbReference type="PROSITE" id="PS51411"/>
    </source>
</evidence>
<dbReference type="PANTHER" id="PTHR43830">
    <property type="entry name" value="PROTEIN PSP1"/>
    <property type="match status" value="1"/>
</dbReference>
<dbReference type="InterPro" id="IPR007557">
    <property type="entry name" value="PSP1_C"/>
</dbReference>
<dbReference type="PROSITE" id="PS51411">
    <property type="entry name" value="PSP1_C"/>
    <property type="match status" value="1"/>
</dbReference>